<keyword evidence="11" id="KW-0460">Magnesium</keyword>
<organism evidence="19 20">
    <name type="scientific">Salicibibacter kimchii</name>
    <dbReference type="NCBI Taxonomy" id="2099786"/>
    <lineage>
        <taxon>Bacteria</taxon>
        <taxon>Bacillati</taxon>
        <taxon>Bacillota</taxon>
        <taxon>Bacilli</taxon>
        <taxon>Bacillales</taxon>
        <taxon>Bacillaceae</taxon>
        <taxon>Salicibibacter</taxon>
    </lineage>
</organism>
<dbReference type="InterPro" id="IPR051602">
    <property type="entry name" value="ACC_Biotin_Carboxylase"/>
</dbReference>
<dbReference type="InterPro" id="IPR011764">
    <property type="entry name" value="Biotin_carboxylation_dom"/>
</dbReference>
<dbReference type="InterPro" id="IPR005481">
    <property type="entry name" value="BC-like_N"/>
</dbReference>
<dbReference type="EMBL" id="CP031092">
    <property type="protein sequence ID" value="AXF56328.1"/>
    <property type="molecule type" value="Genomic_DNA"/>
</dbReference>
<dbReference type="AlphaFoldDB" id="A0A345BZE7"/>
<keyword evidence="7" id="KW-0479">Metal-binding</keyword>
<dbReference type="GO" id="GO:0006633">
    <property type="term" value="P:fatty acid biosynthetic process"/>
    <property type="evidence" value="ECO:0007669"/>
    <property type="project" value="UniProtKB-KW"/>
</dbReference>
<evidence type="ECO:0000313" key="19">
    <source>
        <dbReference type="EMBL" id="AXF56328.1"/>
    </source>
</evidence>
<keyword evidence="16" id="KW-0443">Lipid metabolism</keyword>
<dbReference type="Gene3D" id="3.30.470.20">
    <property type="entry name" value="ATP-grasp fold, B domain"/>
    <property type="match status" value="1"/>
</dbReference>
<keyword evidence="8 15" id="KW-0547">Nucleotide-binding</keyword>
<feature type="domain" description="Biotin carboxylation" evidence="18">
    <location>
        <begin position="1"/>
        <end position="446"/>
    </location>
</feature>
<evidence type="ECO:0000259" key="18">
    <source>
        <dbReference type="PROSITE" id="PS50979"/>
    </source>
</evidence>
<dbReference type="GO" id="GO:0046872">
    <property type="term" value="F:metal ion binding"/>
    <property type="evidence" value="ECO:0007669"/>
    <property type="project" value="UniProtKB-KW"/>
</dbReference>
<evidence type="ECO:0000256" key="16">
    <source>
        <dbReference type="RuleBase" id="RU365063"/>
    </source>
</evidence>
<evidence type="ECO:0000256" key="1">
    <source>
        <dbReference type="ARBA" id="ARBA00003761"/>
    </source>
</evidence>
<dbReference type="SUPFAM" id="SSF51246">
    <property type="entry name" value="Rudiment single hybrid motif"/>
    <property type="match status" value="1"/>
</dbReference>
<dbReference type="Pfam" id="PF02786">
    <property type="entry name" value="CPSase_L_D2"/>
    <property type="match status" value="1"/>
</dbReference>
<gene>
    <name evidence="19" type="primary">accC</name>
    <name evidence="19" type="ORF">DT065_10060</name>
</gene>
<keyword evidence="5 16" id="KW-0444">Lipid biosynthesis</keyword>
<evidence type="ECO:0000256" key="14">
    <source>
        <dbReference type="ARBA" id="ARBA00048600"/>
    </source>
</evidence>
<dbReference type="OrthoDB" id="9807469at2"/>
<evidence type="ECO:0000256" key="5">
    <source>
        <dbReference type="ARBA" id="ARBA00022516"/>
    </source>
</evidence>
<dbReference type="PROSITE" id="PS50975">
    <property type="entry name" value="ATP_GRASP"/>
    <property type="match status" value="1"/>
</dbReference>
<keyword evidence="13 16" id="KW-0092">Biotin</keyword>
<dbReference type="InterPro" id="IPR011761">
    <property type="entry name" value="ATP-grasp"/>
</dbReference>
<dbReference type="FunFam" id="3.30.470.20:FF:000028">
    <property type="entry name" value="Methylcrotonoyl-CoA carboxylase subunit alpha, mitochondrial"/>
    <property type="match status" value="1"/>
</dbReference>
<dbReference type="KEGG" id="rue:DT065_10060"/>
<keyword evidence="10 15" id="KW-0067">ATP-binding</keyword>
<sequence length="458" mass="50302">MFGKILIANRGEIAVRIIQSCRELGVKTAAICSKADQSALHTKLADESICIGDNPSHESYLNMERIFTAAKKVNADAIHPGYGFLAENDEFVRLCEELGLAFIGPSVESIRSMGAKDVAVKTVDNAGVPTVPGSKGIVHTSEEAKEIAADIGYPVMIKAVAGGGGKGMRLAHTPEDFGSSFEQARSEADKAFGNADVYLEKYIDAPRHIEMQILGDQYGNIVNFGERECSIQRRHQKIIEEAPSPIITDDLRMEIGTAAVNAAKAVAYEGAGTVEFLMNVNGDFYFMEMNTRIQVEHPVTEMITSIDLVKEQIRVAAGEKLGYEQKDIKMNGWAMECRINAEDPRQSFQPTPGTVHTFIPPSGYQVRTDTALFSGAVITPYYDSLAAKVIVHGETREEAIIRMKRALKEMQVDGIATTIPFQLQLLEDERFCKGDFDIGFIENYGDELVAAMEKSSRE</sequence>
<accession>A0A345BZE7</accession>
<dbReference type="EC" id="6.3.4.14" evidence="4 16"/>
<evidence type="ECO:0000256" key="2">
    <source>
        <dbReference type="ARBA" id="ARBA00004956"/>
    </source>
</evidence>
<evidence type="ECO:0000256" key="7">
    <source>
        <dbReference type="ARBA" id="ARBA00022723"/>
    </source>
</evidence>
<evidence type="ECO:0000259" key="17">
    <source>
        <dbReference type="PROSITE" id="PS50975"/>
    </source>
</evidence>
<dbReference type="InterPro" id="IPR004549">
    <property type="entry name" value="Acetyl_CoA_COase_biotin_COase"/>
</dbReference>
<dbReference type="PANTHER" id="PTHR48095">
    <property type="entry name" value="PYRUVATE CARBOXYLASE SUBUNIT A"/>
    <property type="match status" value="1"/>
</dbReference>
<evidence type="ECO:0000313" key="20">
    <source>
        <dbReference type="Proteomes" id="UP000252100"/>
    </source>
</evidence>
<dbReference type="PROSITE" id="PS50979">
    <property type="entry name" value="BC"/>
    <property type="match status" value="1"/>
</dbReference>
<dbReference type="InterPro" id="IPR016185">
    <property type="entry name" value="PreATP-grasp_dom_sf"/>
</dbReference>
<keyword evidence="9 16" id="KW-0276">Fatty acid metabolism</keyword>
<dbReference type="FunFam" id="3.30.1490.20:FF:000018">
    <property type="entry name" value="Biotin carboxylase"/>
    <property type="match status" value="1"/>
</dbReference>
<keyword evidence="6 16" id="KW-0436">Ligase</keyword>
<dbReference type="FunFam" id="3.40.50.20:FF:000010">
    <property type="entry name" value="Propionyl-CoA carboxylase subunit alpha"/>
    <property type="match status" value="1"/>
</dbReference>
<dbReference type="InterPro" id="IPR005482">
    <property type="entry name" value="Biotin_COase_C"/>
</dbReference>
<evidence type="ECO:0000256" key="8">
    <source>
        <dbReference type="ARBA" id="ARBA00022741"/>
    </source>
</evidence>
<evidence type="ECO:0000256" key="13">
    <source>
        <dbReference type="ARBA" id="ARBA00023267"/>
    </source>
</evidence>
<evidence type="ECO:0000256" key="4">
    <source>
        <dbReference type="ARBA" id="ARBA00013263"/>
    </source>
</evidence>
<comment type="subunit">
    <text evidence="3 16">Acetyl-CoA carboxylase is a heterohexamer of biotin carboxyl carrier protein, biotin carboxylase and the two subunits of carboxyl transferase in a 2:2 complex.</text>
</comment>
<reference evidence="19 20" key="1">
    <citation type="journal article" date="2018" name="J. Microbiol.">
        <title>Salicibibacter kimchii gen. nov., sp. nov., a moderately halophilic and alkalitolerant bacterium in the family Bacillaceae, isolated from kimchi.</title>
        <authorList>
            <person name="Jang J.Y."/>
            <person name="Oh Y.J."/>
            <person name="Lim S.K."/>
            <person name="Park H.K."/>
            <person name="Lee C."/>
            <person name="Kim J.Y."/>
            <person name="Lee M.A."/>
            <person name="Choi H.J."/>
        </authorList>
    </citation>
    <scope>NUCLEOTIDE SEQUENCE [LARGE SCALE GENOMIC DNA]</scope>
    <source>
        <strain evidence="19 20">NKC1-1</strain>
    </source>
</reference>
<evidence type="ECO:0000256" key="3">
    <source>
        <dbReference type="ARBA" id="ARBA00011750"/>
    </source>
</evidence>
<evidence type="ECO:0000256" key="10">
    <source>
        <dbReference type="ARBA" id="ARBA00022840"/>
    </source>
</evidence>
<comment type="catalytic activity">
    <reaction evidence="14 16">
        <text>N(6)-biotinyl-L-lysyl-[protein] + hydrogencarbonate + ATP = N(6)-carboxybiotinyl-L-lysyl-[protein] + ADP + phosphate + H(+)</text>
        <dbReference type="Rhea" id="RHEA:13501"/>
        <dbReference type="Rhea" id="RHEA-COMP:10505"/>
        <dbReference type="Rhea" id="RHEA-COMP:10506"/>
        <dbReference type="ChEBI" id="CHEBI:15378"/>
        <dbReference type="ChEBI" id="CHEBI:17544"/>
        <dbReference type="ChEBI" id="CHEBI:30616"/>
        <dbReference type="ChEBI" id="CHEBI:43474"/>
        <dbReference type="ChEBI" id="CHEBI:83144"/>
        <dbReference type="ChEBI" id="CHEBI:83145"/>
        <dbReference type="ChEBI" id="CHEBI:456216"/>
        <dbReference type="EC" id="6.3.4.14"/>
    </reaction>
</comment>
<dbReference type="PANTHER" id="PTHR48095:SF2">
    <property type="entry name" value="BIOTIN CARBOXYLASE, CHLOROPLASTIC"/>
    <property type="match status" value="1"/>
</dbReference>
<dbReference type="PROSITE" id="PS00867">
    <property type="entry name" value="CPSASE_2"/>
    <property type="match status" value="1"/>
</dbReference>
<evidence type="ECO:0000256" key="11">
    <source>
        <dbReference type="ARBA" id="ARBA00022842"/>
    </source>
</evidence>
<dbReference type="InterPro" id="IPR005479">
    <property type="entry name" value="CPAse_ATP-bd"/>
</dbReference>
<dbReference type="GO" id="GO:0005524">
    <property type="term" value="F:ATP binding"/>
    <property type="evidence" value="ECO:0007669"/>
    <property type="project" value="UniProtKB-UniRule"/>
</dbReference>
<dbReference type="NCBIfam" id="TIGR00514">
    <property type="entry name" value="accC"/>
    <property type="match status" value="1"/>
</dbReference>
<dbReference type="RefSeq" id="WP_114373015.1">
    <property type="nucleotide sequence ID" value="NZ_CP031092.1"/>
</dbReference>
<dbReference type="SUPFAM" id="SSF56059">
    <property type="entry name" value="Glutathione synthetase ATP-binding domain-like"/>
    <property type="match status" value="1"/>
</dbReference>
<dbReference type="Pfam" id="PF00289">
    <property type="entry name" value="Biotin_carb_N"/>
    <property type="match status" value="1"/>
</dbReference>
<evidence type="ECO:0000256" key="15">
    <source>
        <dbReference type="PROSITE-ProRule" id="PRU00409"/>
    </source>
</evidence>
<keyword evidence="20" id="KW-1185">Reference proteome</keyword>
<evidence type="ECO:0000256" key="9">
    <source>
        <dbReference type="ARBA" id="ARBA00022832"/>
    </source>
</evidence>
<dbReference type="SMART" id="SM00878">
    <property type="entry name" value="Biotin_carb_C"/>
    <property type="match status" value="1"/>
</dbReference>
<dbReference type="NCBIfam" id="NF006367">
    <property type="entry name" value="PRK08591.1"/>
    <property type="match status" value="1"/>
</dbReference>
<name>A0A345BZE7_9BACI</name>
<evidence type="ECO:0000256" key="6">
    <source>
        <dbReference type="ARBA" id="ARBA00022598"/>
    </source>
</evidence>
<keyword evidence="12 16" id="KW-0275">Fatty acid biosynthesis</keyword>
<comment type="function">
    <text evidence="1 16">This protein is a component of the acetyl coenzyme A carboxylase complex; first, biotin carboxylase catalyzes the carboxylation of the carrier protein and then the transcarboxylase transfers the carboxyl group to form malonyl-CoA.</text>
</comment>
<dbReference type="Proteomes" id="UP000252100">
    <property type="component" value="Chromosome"/>
</dbReference>
<dbReference type="Pfam" id="PF02785">
    <property type="entry name" value="Biotin_carb_C"/>
    <property type="match status" value="1"/>
</dbReference>
<proteinExistence type="predicted"/>
<dbReference type="GO" id="GO:0004075">
    <property type="term" value="F:biotin carboxylase activity"/>
    <property type="evidence" value="ECO:0007669"/>
    <property type="project" value="UniProtKB-EC"/>
</dbReference>
<comment type="pathway">
    <text evidence="2 16">Lipid metabolism; malonyl-CoA biosynthesis; malonyl-CoA from acetyl-CoA: step 1/1.</text>
</comment>
<dbReference type="SUPFAM" id="SSF52440">
    <property type="entry name" value="PreATP-grasp domain"/>
    <property type="match status" value="1"/>
</dbReference>
<dbReference type="GO" id="GO:2001295">
    <property type="term" value="P:malonyl-CoA biosynthetic process"/>
    <property type="evidence" value="ECO:0007669"/>
    <property type="project" value="UniProtKB-UniPathway"/>
</dbReference>
<dbReference type="UniPathway" id="UPA00655">
    <property type="reaction ID" value="UER00711"/>
</dbReference>
<dbReference type="InterPro" id="IPR011054">
    <property type="entry name" value="Rudment_hybrid_motif"/>
</dbReference>
<protein>
    <recommendedName>
        <fullName evidence="4 16">Biotin carboxylase</fullName>
        <ecNumber evidence="4 16">6.3.4.14</ecNumber>
    </recommendedName>
    <alternativeName>
        <fullName evidence="16">Acetyl-coenzyme A carboxylase biotin carboxylase subunit A</fullName>
    </alternativeName>
</protein>
<feature type="domain" description="ATP-grasp" evidence="17">
    <location>
        <begin position="120"/>
        <end position="317"/>
    </location>
</feature>
<evidence type="ECO:0000256" key="12">
    <source>
        <dbReference type="ARBA" id="ARBA00023160"/>
    </source>
</evidence>